<dbReference type="EMBL" id="OC910899">
    <property type="protein sequence ID" value="CAD7651222.1"/>
    <property type="molecule type" value="Genomic_DNA"/>
</dbReference>
<proteinExistence type="inferred from homology"/>
<evidence type="ECO:0000256" key="4">
    <source>
        <dbReference type="ARBA" id="ARBA00023180"/>
    </source>
</evidence>
<dbReference type="GO" id="GO:0006581">
    <property type="term" value="P:acetylcholine catabolic process"/>
    <property type="evidence" value="ECO:0007669"/>
    <property type="project" value="TreeGrafter"/>
</dbReference>
<feature type="domain" description="Carboxylesterase type B" evidence="5">
    <location>
        <begin position="8"/>
        <end position="100"/>
    </location>
</feature>
<protein>
    <recommendedName>
        <fullName evidence="5">Carboxylesterase type B domain-containing protein</fullName>
    </recommendedName>
</protein>
<evidence type="ECO:0000313" key="6">
    <source>
        <dbReference type="EMBL" id="CAD7651222.1"/>
    </source>
</evidence>
<dbReference type="EMBL" id="CAJPIZ010056324">
    <property type="protein sequence ID" value="CAG2123306.1"/>
    <property type="molecule type" value="Genomic_DNA"/>
</dbReference>
<accession>A0A7R9QMT6</accession>
<dbReference type="InterPro" id="IPR029058">
    <property type="entry name" value="AB_hydrolase_fold"/>
</dbReference>
<dbReference type="Pfam" id="PF00135">
    <property type="entry name" value="COesterase"/>
    <property type="match status" value="1"/>
</dbReference>
<dbReference type="SUPFAM" id="SSF53474">
    <property type="entry name" value="alpha/beta-Hydrolases"/>
    <property type="match status" value="1"/>
</dbReference>
<dbReference type="GO" id="GO:0005886">
    <property type="term" value="C:plasma membrane"/>
    <property type="evidence" value="ECO:0007669"/>
    <property type="project" value="TreeGrafter"/>
</dbReference>
<dbReference type="PANTHER" id="PTHR43918">
    <property type="entry name" value="ACETYLCHOLINESTERASE"/>
    <property type="match status" value="1"/>
</dbReference>
<evidence type="ECO:0000256" key="3">
    <source>
        <dbReference type="ARBA" id="ARBA00022801"/>
    </source>
</evidence>
<name>A0A7R9QMT6_9ACAR</name>
<keyword evidence="7" id="KW-1185">Reference proteome</keyword>
<reference evidence="6" key="1">
    <citation type="submission" date="2020-11" db="EMBL/GenBank/DDBJ databases">
        <authorList>
            <person name="Tran Van P."/>
        </authorList>
    </citation>
    <scope>NUCLEOTIDE SEQUENCE</scope>
</reference>
<evidence type="ECO:0000256" key="1">
    <source>
        <dbReference type="ARBA" id="ARBA00005964"/>
    </source>
</evidence>
<sequence>IEYTVCVEVNTTSGVVKGLTLNVLNTSVDQFLAIPYAEPPVGILRFAKPVPLRHTIKPYIDGRAPGNSCVQNFIKWLEFDRMGNITTSEDCLVLNVWTPTVGTGDRLKA</sequence>
<organism evidence="6">
    <name type="scientific">Medioppia subpectinata</name>
    <dbReference type="NCBI Taxonomy" id="1979941"/>
    <lineage>
        <taxon>Eukaryota</taxon>
        <taxon>Metazoa</taxon>
        <taxon>Ecdysozoa</taxon>
        <taxon>Arthropoda</taxon>
        <taxon>Chelicerata</taxon>
        <taxon>Arachnida</taxon>
        <taxon>Acari</taxon>
        <taxon>Acariformes</taxon>
        <taxon>Sarcoptiformes</taxon>
        <taxon>Oribatida</taxon>
        <taxon>Brachypylina</taxon>
        <taxon>Oppioidea</taxon>
        <taxon>Oppiidae</taxon>
        <taxon>Medioppia</taxon>
    </lineage>
</organism>
<feature type="non-terminal residue" evidence="6">
    <location>
        <position position="1"/>
    </location>
</feature>
<dbReference type="Proteomes" id="UP000759131">
    <property type="component" value="Unassembled WGS sequence"/>
</dbReference>
<gene>
    <name evidence="6" type="ORF">OSB1V03_LOCUS23251</name>
</gene>
<dbReference type="AlphaFoldDB" id="A0A7R9QMT6"/>
<dbReference type="PANTHER" id="PTHR43918:SF4">
    <property type="entry name" value="CARBOXYLIC ESTER HYDROLASE"/>
    <property type="match status" value="1"/>
</dbReference>
<dbReference type="GO" id="GO:0005615">
    <property type="term" value="C:extracellular space"/>
    <property type="evidence" value="ECO:0007669"/>
    <property type="project" value="TreeGrafter"/>
</dbReference>
<evidence type="ECO:0000259" key="5">
    <source>
        <dbReference type="Pfam" id="PF00135"/>
    </source>
</evidence>
<feature type="non-terminal residue" evidence="6">
    <location>
        <position position="109"/>
    </location>
</feature>
<keyword evidence="2" id="KW-0719">Serine esterase</keyword>
<keyword evidence="4" id="KW-0325">Glycoprotein</keyword>
<comment type="similarity">
    <text evidence="1">Belongs to the type-B carboxylesterase/lipase family.</text>
</comment>
<dbReference type="GO" id="GO:0003990">
    <property type="term" value="F:acetylcholinesterase activity"/>
    <property type="evidence" value="ECO:0007669"/>
    <property type="project" value="TreeGrafter"/>
</dbReference>
<evidence type="ECO:0000313" key="7">
    <source>
        <dbReference type="Proteomes" id="UP000759131"/>
    </source>
</evidence>
<evidence type="ECO:0000256" key="2">
    <source>
        <dbReference type="ARBA" id="ARBA00022487"/>
    </source>
</evidence>
<dbReference type="Gene3D" id="3.40.50.1820">
    <property type="entry name" value="alpha/beta hydrolase"/>
    <property type="match status" value="1"/>
</dbReference>
<dbReference type="InterPro" id="IPR002018">
    <property type="entry name" value="CarbesteraseB"/>
</dbReference>
<dbReference type="InterPro" id="IPR050654">
    <property type="entry name" value="AChE-related_enzymes"/>
</dbReference>
<keyword evidence="3" id="KW-0378">Hydrolase</keyword>
<dbReference type="OrthoDB" id="19653at2759"/>
<dbReference type="GO" id="GO:0019695">
    <property type="term" value="P:choline metabolic process"/>
    <property type="evidence" value="ECO:0007669"/>
    <property type="project" value="TreeGrafter"/>
</dbReference>